<organism evidence="1 2">
    <name type="scientific">Astyanax mexicanus</name>
    <name type="common">Blind cave fish</name>
    <name type="synonym">Astyanax fasciatus mexicanus</name>
    <dbReference type="NCBI Taxonomy" id="7994"/>
    <lineage>
        <taxon>Eukaryota</taxon>
        <taxon>Metazoa</taxon>
        <taxon>Chordata</taxon>
        <taxon>Craniata</taxon>
        <taxon>Vertebrata</taxon>
        <taxon>Euteleostomi</taxon>
        <taxon>Actinopterygii</taxon>
        <taxon>Neopterygii</taxon>
        <taxon>Teleostei</taxon>
        <taxon>Ostariophysi</taxon>
        <taxon>Characiformes</taxon>
        <taxon>Characoidei</taxon>
        <taxon>Acestrorhamphidae</taxon>
        <taxon>Acestrorhamphinae</taxon>
        <taxon>Astyanax</taxon>
    </lineage>
</organism>
<evidence type="ECO:0000313" key="2">
    <source>
        <dbReference type="Proteomes" id="UP000694621"/>
    </source>
</evidence>
<dbReference type="Proteomes" id="UP000694621">
    <property type="component" value="Unplaced"/>
</dbReference>
<accession>A0A8B9K2C7</accession>
<name>A0A8B9K2C7_ASTMX</name>
<proteinExistence type="predicted"/>
<sequence length="77" mass="8848">LKKEALCLESGEKTVIQHKNLIQSMKHYDSSSIWAYFAESGQEIISIIDGTMTFDLYYQITRVLQDNESNCLPLTDM</sequence>
<dbReference type="Ensembl" id="ENSAMXT00005033215.1">
    <property type="protein sequence ID" value="ENSAMXP00005030328.1"/>
    <property type="gene ID" value="ENSAMXG00005014903.1"/>
</dbReference>
<protein>
    <submittedName>
        <fullName evidence="1">Uncharacterized protein</fullName>
    </submittedName>
</protein>
<dbReference type="AlphaFoldDB" id="A0A8B9K2C7"/>
<evidence type="ECO:0000313" key="1">
    <source>
        <dbReference type="Ensembl" id="ENSAMXP00005030328.1"/>
    </source>
</evidence>
<reference evidence="1" key="1">
    <citation type="submission" date="2025-08" db="UniProtKB">
        <authorList>
            <consortium name="Ensembl"/>
        </authorList>
    </citation>
    <scope>IDENTIFICATION</scope>
</reference>